<evidence type="ECO:0000256" key="5">
    <source>
        <dbReference type="ARBA" id="ARBA00023002"/>
    </source>
</evidence>
<evidence type="ECO:0000256" key="4">
    <source>
        <dbReference type="ARBA" id="ARBA00022827"/>
    </source>
</evidence>
<keyword evidence="5" id="KW-0560">Oxidoreductase</keyword>
<keyword evidence="8" id="KW-1185">Reference proteome</keyword>
<feature type="domain" description="FAD-binding PCMH-type" evidence="6">
    <location>
        <begin position="48"/>
        <end position="224"/>
    </location>
</feature>
<comment type="cofactor">
    <cofactor evidence="1">
        <name>FAD</name>
        <dbReference type="ChEBI" id="CHEBI:57692"/>
    </cofactor>
</comment>
<dbReference type="InterPro" id="IPR036318">
    <property type="entry name" value="FAD-bd_PCMH-like_sf"/>
</dbReference>
<organism evidence="7 8">
    <name type="scientific">Mortierella polycephala</name>
    <dbReference type="NCBI Taxonomy" id="41804"/>
    <lineage>
        <taxon>Eukaryota</taxon>
        <taxon>Fungi</taxon>
        <taxon>Fungi incertae sedis</taxon>
        <taxon>Mucoromycota</taxon>
        <taxon>Mortierellomycotina</taxon>
        <taxon>Mortierellomycetes</taxon>
        <taxon>Mortierellales</taxon>
        <taxon>Mortierellaceae</taxon>
        <taxon>Mortierella</taxon>
    </lineage>
</organism>
<dbReference type="PANTHER" id="PTHR42973:SF39">
    <property type="entry name" value="FAD-BINDING PCMH-TYPE DOMAIN-CONTAINING PROTEIN"/>
    <property type="match status" value="1"/>
</dbReference>
<dbReference type="EMBL" id="JAAAJA010000289">
    <property type="protein sequence ID" value="KAG0256649.1"/>
    <property type="molecule type" value="Genomic_DNA"/>
</dbReference>
<evidence type="ECO:0000259" key="6">
    <source>
        <dbReference type="PROSITE" id="PS51387"/>
    </source>
</evidence>
<dbReference type="Gene3D" id="3.40.462.20">
    <property type="match status" value="1"/>
</dbReference>
<dbReference type="InterPro" id="IPR006094">
    <property type="entry name" value="Oxid_FAD_bind_N"/>
</dbReference>
<dbReference type="Gene3D" id="3.30.465.10">
    <property type="match status" value="1"/>
</dbReference>
<evidence type="ECO:0000313" key="7">
    <source>
        <dbReference type="EMBL" id="KAG0256649.1"/>
    </source>
</evidence>
<reference evidence="7" key="1">
    <citation type="journal article" date="2020" name="Fungal Divers.">
        <title>Resolving the Mortierellaceae phylogeny through synthesis of multi-gene phylogenetics and phylogenomics.</title>
        <authorList>
            <person name="Vandepol N."/>
            <person name="Liber J."/>
            <person name="Desiro A."/>
            <person name="Na H."/>
            <person name="Kennedy M."/>
            <person name="Barry K."/>
            <person name="Grigoriev I.V."/>
            <person name="Miller A.N."/>
            <person name="O'Donnell K."/>
            <person name="Stajich J.E."/>
            <person name="Bonito G."/>
        </authorList>
    </citation>
    <scope>NUCLEOTIDE SEQUENCE</scope>
    <source>
        <strain evidence="7">KOD948</strain>
    </source>
</reference>
<dbReference type="Pfam" id="PF01565">
    <property type="entry name" value="FAD_binding_4"/>
    <property type="match status" value="1"/>
</dbReference>
<dbReference type="OrthoDB" id="415825at2759"/>
<protein>
    <recommendedName>
        <fullName evidence="6">FAD-binding PCMH-type domain-containing protein</fullName>
    </recommendedName>
</protein>
<comment type="caution">
    <text evidence="7">The sequence shown here is derived from an EMBL/GenBank/DDBJ whole genome shotgun (WGS) entry which is preliminary data.</text>
</comment>
<evidence type="ECO:0000256" key="1">
    <source>
        <dbReference type="ARBA" id="ARBA00001974"/>
    </source>
</evidence>
<dbReference type="PANTHER" id="PTHR42973">
    <property type="entry name" value="BINDING OXIDOREDUCTASE, PUTATIVE (AFU_ORTHOLOGUE AFUA_1G17690)-RELATED"/>
    <property type="match status" value="1"/>
</dbReference>
<accession>A0A9P6Q1Z5</accession>
<dbReference type="InterPro" id="IPR016166">
    <property type="entry name" value="FAD-bd_PCMH"/>
</dbReference>
<dbReference type="AlphaFoldDB" id="A0A9P6Q1Z5"/>
<dbReference type="PROSITE" id="PS51387">
    <property type="entry name" value="FAD_PCMH"/>
    <property type="match status" value="1"/>
</dbReference>
<comment type="similarity">
    <text evidence="2">Belongs to the oxygen-dependent FAD-linked oxidoreductase family.</text>
</comment>
<keyword evidence="3" id="KW-0285">Flavoprotein</keyword>
<proteinExistence type="inferred from homology"/>
<dbReference type="InterPro" id="IPR016169">
    <property type="entry name" value="FAD-bd_PCMH_sub2"/>
</dbReference>
<dbReference type="SUPFAM" id="SSF56176">
    <property type="entry name" value="FAD-binding/transporter-associated domain-like"/>
    <property type="match status" value="1"/>
</dbReference>
<dbReference type="GO" id="GO:0071949">
    <property type="term" value="F:FAD binding"/>
    <property type="evidence" value="ECO:0007669"/>
    <property type="project" value="InterPro"/>
</dbReference>
<evidence type="ECO:0000256" key="3">
    <source>
        <dbReference type="ARBA" id="ARBA00022630"/>
    </source>
</evidence>
<name>A0A9P6Q1Z5_9FUNG</name>
<dbReference type="GO" id="GO:0016491">
    <property type="term" value="F:oxidoreductase activity"/>
    <property type="evidence" value="ECO:0007669"/>
    <property type="project" value="UniProtKB-KW"/>
</dbReference>
<evidence type="ECO:0000313" key="8">
    <source>
        <dbReference type="Proteomes" id="UP000726737"/>
    </source>
</evidence>
<sequence length="532" mass="59994">MTTMTKQEIKKLRDMSVLLQRFQGRIIHRHDEAYDKCVYQYGSSTYKGSINPDVIFYPQSDSDVVLALEHAKSNGLAVAVRTGGHHYCGASSTSGSNIQLDLSTTYTAFNWDHEDRTVATFGISMQLGKFNSKLRKHNRFIPTGQCRYVHLGGHVQTGGYGQLVRSFGLLSDHIIKFRLITPNGKIQWVNRFVEEDKDLFFAVMGGSPGNYGIVTDVTAKVHRDEDHPESRGFRVMYKHGYDRKVLQDLLQIMVDMEGNPSLKADYDYTVTVSSGRMAEYKTPKILVFAQWANLEGRNQDYTGDFFDKIRRALGGLDGITDHEGIFLDDDIVSMSELCSQWIVPVAREYELPYLKRTYVTASTAARLNKPEIKWAEWATGRVHEIMGHPEGKCYLSAQFQYSGGPDSRMLLNGRGDHTCFSWRDSTFGCTLDVFYDGEEAKAVAEKWRETNDKEGTGHPGGKFAEDDRRLLWGSHDLDLHAAHQHYYDNKPAGKYDRLVALKRKVDPHGILTPNAFCVGGLATKTSAAPKEP</sequence>
<evidence type="ECO:0000256" key="2">
    <source>
        <dbReference type="ARBA" id="ARBA00005466"/>
    </source>
</evidence>
<dbReference type="Proteomes" id="UP000726737">
    <property type="component" value="Unassembled WGS sequence"/>
</dbReference>
<gene>
    <name evidence="7" type="ORF">BG011_004376</name>
</gene>
<keyword evidence="4" id="KW-0274">FAD</keyword>
<dbReference type="InterPro" id="IPR050416">
    <property type="entry name" value="FAD-linked_Oxidoreductase"/>
</dbReference>